<dbReference type="Gene3D" id="2.40.50.140">
    <property type="entry name" value="Nucleic acid-binding proteins"/>
    <property type="match status" value="1"/>
</dbReference>
<dbReference type="FunFam" id="2.40.50.140:FF:000062">
    <property type="entry name" value="DNA ligase"/>
    <property type="match status" value="1"/>
</dbReference>
<dbReference type="GO" id="GO:0005524">
    <property type="term" value="F:ATP binding"/>
    <property type="evidence" value="ECO:0007669"/>
    <property type="project" value="UniProtKB-KW"/>
</dbReference>
<evidence type="ECO:0000256" key="1">
    <source>
        <dbReference type="ARBA" id="ARBA00004123"/>
    </source>
</evidence>
<dbReference type="CDD" id="cd07900">
    <property type="entry name" value="Adenylation_DNA_ligase_I_Euk"/>
    <property type="match status" value="1"/>
</dbReference>
<dbReference type="SUPFAM" id="SSF50249">
    <property type="entry name" value="Nucleic acid-binding proteins"/>
    <property type="match status" value="1"/>
</dbReference>
<sequence>MDGTMNIKSFFVVKSDPGKLPPRPSEHKSAATASPSKKSSRTALSAFPRGRDEKVLLCCPSFSHDTTTPVSFDALSQEDAATEATIADKNAKKNKISPLRPVEADEQIVGSLFNTAIKDGEPCGDLCSPKFNPELFNVKPYTPKNPPKNSNSFSFSFIADTLQLADDAFGSGLGSRKLINTVLPNFFRVLIYYNPSDLVAAAYILLNKVTAECEGKETGIGEGSIIKMMADHYGKSEKEIKALATKYEDLGMVASLLSSPHQTIISLPDLTIQSLLKGLLDVSDITGKDAFGRKSNIIRRMLSSCGKTSAKFIIRWLQQKLRAGINAITVYHALADAFYLTKPAKDGKPPVGDIRTAGPKPTVTLDEMEKAVRTAANYIPYMDKLISHLMDGDGIDELLENCKIRSGIPIRPMLARAVSTNAEAYELMGGGSHEFTCEYKYDGERVQVHMTEDRAVKMFSRNMENICKRYPDVMGNFLKCVRDDVKDCIIDGEVVPCDQKTGKIRSFQSLMTRKRKMTENDDVKVSVCFFVFDILYLNGKSLLDTPLAERRSLLVKSIKDSKGIVSFASHLNTKSLDELEDFFYQAVSDSCEGLIIKTLEQNSAYEPTKRSSTWLKLKKDYVDGLGDSVDLVPIGAYFGKGKRTNVYGSYLLAVYNPELELFQTTCKTGTGFTETFLKEIHEDLQDHITNSKPPNYDVDPKLTPDVWLNPVKVWECKAADLSLSPSHTAAKELTVEERGIGLRFPRFIRVRDDKQPTDATTTDQIYEMYSRQYN</sequence>
<dbReference type="Gene3D" id="3.30.470.30">
    <property type="entry name" value="DNA ligase/mRNA capping enzyme"/>
    <property type="match status" value="1"/>
</dbReference>
<dbReference type="PANTHER" id="PTHR45674:SF4">
    <property type="entry name" value="DNA LIGASE 1"/>
    <property type="match status" value="1"/>
</dbReference>
<keyword evidence="9 14" id="KW-0233">DNA recombination</keyword>
<dbReference type="Proteomes" id="UP001230268">
    <property type="component" value="Unassembled WGS sequence"/>
</dbReference>
<proteinExistence type="inferred from homology"/>
<dbReference type="GO" id="GO:0006310">
    <property type="term" value="P:DNA recombination"/>
    <property type="evidence" value="ECO:0007669"/>
    <property type="project" value="UniProtKB-KW"/>
</dbReference>
<evidence type="ECO:0000313" key="18">
    <source>
        <dbReference type="EMBL" id="KAK1442416.1"/>
    </source>
</evidence>
<comment type="caution">
    <text evidence="18">The sequence shown here is derived from an EMBL/GenBank/DDBJ whole genome shotgun (WGS) entry which is preliminary data.</text>
</comment>
<evidence type="ECO:0000256" key="8">
    <source>
        <dbReference type="ARBA" id="ARBA00022840"/>
    </source>
</evidence>
<dbReference type="NCBIfam" id="TIGR00574">
    <property type="entry name" value="dnl1"/>
    <property type="match status" value="1"/>
</dbReference>
<keyword evidence="10 14" id="KW-0234">DNA repair</keyword>
<dbReference type="PROSITE" id="PS50160">
    <property type="entry name" value="DNA_LIGASE_A3"/>
    <property type="match status" value="1"/>
</dbReference>
<evidence type="ECO:0000256" key="9">
    <source>
        <dbReference type="ARBA" id="ARBA00023172"/>
    </source>
</evidence>
<dbReference type="AlphaFoldDB" id="A0AAD8LNP2"/>
<evidence type="ECO:0000313" key="19">
    <source>
        <dbReference type="Proteomes" id="UP001230268"/>
    </source>
</evidence>
<dbReference type="GO" id="GO:0006273">
    <property type="term" value="P:lagging strand elongation"/>
    <property type="evidence" value="ECO:0007669"/>
    <property type="project" value="TreeGrafter"/>
</dbReference>
<evidence type="ECO:0000256" key="3">
    <source>
        <dbReference type="ARBA" id="ARBA00022598"/>
    </source>
</evidence>
<dbReference type="GO" id="GO:0006281">
    <property type="term" value="P:DNA repair"/>
    <property type="evidence" value="ECO:0007669"/>
    <property type="project" value="UniProtKB-KW"/>
</dbReference>
<name>A0AAD8LNP2_BABGI</name>
<evidence type="ECO:0000256" key="6">
    <source>
        <dbReference type="ARBA" id="ARBA00022741"/>
    </source>
</evidence>
<dbReference type="InterPro" id="IPR012310">
    <property type="entry name" value="DNA_ligase_ATP-dep_cent"/>
</dbReference>
<evidence type="ECO:0000256" key="4">
    <source>
        <dbReference type="ARBA" id="ARBA00022618"/>
    </source>
</evidence>
<keyword evidence="12" id="KW-0131">Cell cycle</keyword>
<keyword evidence="6 14" id="KW-0547">Nucleotide-binding</keyword>
<evidence type="ECO:0000256" key="7">
    <source>
        <dbReference type="ARBA" id="ARBA00022763"/>
    </source>
</evidence>
<keyword evidence="19" id="KW-1185">Reference proteome</keyword>
<dbReference type="GO" id="GO:0051301">
    <property type="term" value="P:cell division"/>
    <property type="evidence" value="ECO:0007669"/>
    <property type="project" value="UniProtKB-KW"/>
</dbReference>
<evidence type="ECO:0000256" key="10">
    <source>
        <dbReference type="ARBA" id="ARBA00023204"/>
    </source>
</evidence>
<dbReference type="InterPro" id="IPR012340">
    <property type="entry name" value="NA-bd_OB-fold"/>
</dbReference>
<dbReference type="SUPFAM" id="SSF56091">
    <property type="entry name" value="DNA ligase/mRNA capping enzyme, catalytic domain"/>
    <property type="match status" value="1"/>
</dbReference>
<evidence type="ECO:0000256" key="13">
    <source>
        <dbReference type="ARBA" id="ARBA00034003"/>
    </source>
</evidence>
<keyword evidence="11" id="KW-0539">Nucleus</keyword>
<keyword evidence="4" id="KW-0132">Cell division</keyword>
<keyword evidence="8 14" id="KW-0067">ATP-binding</keyword>
<keyword evidence="7 14" id="KW-0227">DNA damage</keyword>
<comment type="subcellular location">
    <subcellularLocation>
        <location evidence="1">Nucleus</location>
    </subcellularLocation>
</comment>
<feature type="domain" description="ATP-dependent DNA ligase family profile" evidence="17">
    <location>
        <begin position="520"/>
        <end position="656"/>
    </location>
</feature>
<dbReference type="InterPro" id="IPR036599">
    <property type="entry name" value="DNA_ligase_N_sf"/>
</dbReference>
<evidence type="ECO:0000256" key="15">
    <source>
        <dbReference type="RuleBase" id="RU004196"/>
    </source>
</evidence>
<gene>
    <name evidence="18" type="ORF">BgAZ_404460</name>
</gene>
<protein>
    <recommendedName>
        <fullName evidence="14">DNA ligase</fullName>
        <ecNumber evidence="14">6.5.1.1</ecNumber>
    </recommendedName>
</protein>
<evidence type="ECO:0000256" key="2">
    <source>
        <dbReference type="ARBA" id="ARBA00007572"/>
    </source>
</evidence>
<dbReference type="InterPro" id="IPR016059">
    <property type="entry name" value="DNA_ligase_ATP-dep_CS"/>
</dbReference>
<comment type="similarity">
    <text evidence="2 15">Belongs to the ATP-dependent DNA ligase family.</text>
</comment>
<dbReference type="InterPro" id="IPR012308">
    <property type="entry name" value="DNA_ligase_ATP-dep_N"/>
</dbReference>
<dbReference type="PROSITE" id="PS00697">
    <property type="entry name" value="DNA_LIGASE_A1"/>
    <property type="match status" value="1"/>
</dbReference>
<dbReference type="CDD" id="cd07969">
    <property type="entry name" value="OBF_DNA_ligase_I"/>
    <property type="match status" value="1"/>
</dbReference>
<evidence type="ECO:0000259" key="17">
    <source>
        <dbReference type="PROSITE" id="PS50160"/>
    </source>
</evidence>
<dbReference type="Gene3D" id="3.30.1490.70">
    <property type="match status" value="1"/>
</dbReference>
<dbReference type="GO" id="GO:0071897">
    <property type="term" value="P:DNA biosynthetic process"/>
    <property type="evidence" value="ECO:0007669"/>
    <property type="project" value="InterPro"/>
</dbReference>
<dbReference type="SUPFAM" id="SSF117018">
    <property type="entry name" value="ATP-dependent DNA ligase DNA-binding domain"/>
    <property type="match status" value="1"/>
</dbReference>
<evidence type="ECO:0000256" key="5">
    <source>
        <dbReference type="ARBA" id="ARBA00022705"/>
    </source>
</evidence>
<dbReference type="GO" id="GO:0003910">
    <property type="term" value="F:DNA ligase (ATP) activity"/>
    <property type="evidence" value="ECO:0007669"/>
    <property type="project" value="UniProtKB-EC"/>
</dbReference>
<dbReference type="EMBL" id="JAVEPI010000004">
    <property type="protein sequence ID" value="KAK1442416.1"/>
    <property type="molecule type" value="Genomic_DNA"/>
</dbReference>
<feature type="region of interest" description="Disordered" evidence="16">
    <location>
        <begin position="13"/>
        <end position="45"/>
    </location>
</feature>
<dbReference type="GO" id="GO:0003677">
    <property type="term" value="F:DNA binding"/>
    <property type="evidence" value="ECO:0007669"/>
    <property type="project" value="InterPro"/>
</dbReference>
<dbReference type="FunFam" id="3.30.470.30:FF:000002">
    <property type="entry name" value="DNA ligase"/>
    <property type="match status" value="1"/>
</dbReference>
<keyword evidence="5" id="KW-0235">DNA replication</keyword>
<dbReference type="Pfam" id="PF04675">
    <property type="entry name" value="DNA_ligase_A_N"/>
    <property type="match status" value="1"/>
</dbReference>
<dbReference type="Gene3D" id="1.10.3260.10">
    <property type="entry name" value="DNA ligase, ATP-dependent, N-terminal domain"/>
    <property type="match status" value="1"/>
</dbReference>
<organism evidence="18 19">
    <name type="scientific">Babesia gibsoni</name>
    <dbReference type="NCBI Taxonomy" id="33632"/>
    <lineage>
        <taxon>Eukaryota</taxon>
        <taxon>Sar</taxon>
        <taxon>Alveolata</taxon>
        <taxon>Apicomplexa</taxon>
        <taxon>Aconoidasida</taxon>
        <taxon>Piroplasmida</taxon>
        <taxon>Babesiidae</taxon>
        <taxon>Babesia</taxon>
    </lineage>
</organism>
<dbReference type="Pfam" id="PF01068">
    <property type="entry name" value="DNA_ligase_A_M"/>
    <property type="match status" value="1"/>
</dbReference>
<dbReference type="GO" id="GO:0005634">
    <property type="term" value="C:nucleus"/>
    <property type="evidence" value="ECO:0007669"/>
    <property type="project" value="UniProtKB-SubCell"/>
</dbReference>
<evidence type="ECO:0000256" key="16">
    <source>
        <dbReference type="SAM" id="MobiDB-lite"/>
    </source>
</evidence>
<dbReference type="EC" id="6.5.1.1" evidence="14"/>
<keyword evidence="3 14" id="KW-0436">Ligase</keyword>
<evidence type="ECO:0000256" key="11">
    <source>
        <dbReference type="ARBA" id="ARBA00023242"/>
    </source>
</evidence>
<accession>A0AAD8LNP2</accession>
<evidence type="ECO:0000256" key="12">
    <source>
        <dbReference type="ARBA" id="ARBA00023306"/>
    </source>
</evidence>
<reference evidence="18" key="1">
    <citation type="submission" date="2023-08" db="EMBL/GenBank/DDBJ databases">
        <title>Draft sequence of the Babesia gibsoni genome.</title>
        <authorList>
            <person name="Yamagishi J.Y."/>
            <person name="Xuan X.X."/>
        </authorList>
    </citation>
    <scope>NUCLEOTIDE SEQUENCE</scope>
    <source>
        <strain evidence="18">Azabu</strain>
    </source>
</reference>
<comment type="catalytic activity">
    <reaction evidence="13 14">
        <text>ATP + (deoxyribonucleotide)n-3'-hydroxyl + 5'-phospho-(deoxyribonucleotide)m = (deoxyribonucleotide)n+m + AMP + diphosphate.</text>
        <dbReference type="EC" id="6.5.1.1"/>
    </reaction>
</comment>
<dbReference type="InterPro" id="IPR000977">
    <property type="entry name" value="DNA_ligase_ATP-dep"/>
</dbReference>
<dbReference type="PROSITE" id="PS00333">
    <property type="entry name" value="DNA_LIGASE_A2"/>
    <property type="match status" value="1"/>
</dbReference>
<dbReference type="InterPro" id="IPR050191">
    <property type="entry name" value="ATP-dep_DNA_ligase"/>
</dbReference>
<dbReference type="Pfam" id="PF04679">
    <property type="entry name" value="DNA_ligase_A_C"/>
    <property type="match status" value="1"/>
</dbReference>
<evidence type="ECO:0000256" key="14">
    <source>
        <dbReference type="RuleBase" id="RU000617"/>
    </source>
</evidence>
<dbReference type="GO" id="GO:0005739">
    <property type="term" value="C:mitochondrion"/>
    <property type="evidence" value="ECO:0007669"/>
    <property type="project" value="TreeGrafter"/>
</dbReference>
<dbReference type="InterPro" id="IPR012309">
    <property type="entry name" value="DNA_ligase_ATP-dep_C"/>
</dbReference>
<dbReference type="PANTHER" id="PTHR45674">
    <property type="entry name" value="DNA LIGASE 1/3 FAMILY MEMBER"/>
    <property type="match status" value="1"/>
</dbReference>